<dbReference type="InterPro" id="IPR052550">
    <property type="entry name" value="Pyrimidine_5'-ntase_YjjG"/>
</dbReference>
<dbReference type="RefSeq" id="WP_042205691.1">
    <property type="nucleotide sequence ID" value="NZ_CP009288.1"/>
</dbReference>
<dbReference type="PRINTS" id="PR00413">
    <property type="entry name" value="HADHALOGNASE"/>
</dbReference>
<dbReference type="PANTHER" id="PTHR47478:SF1">
    <property type="entry name" value="PYRIMIDINE 5'-NUCLEOTIDASE YJJG"/>
    <property type="match status" value="1"/>
</dbReference>
<dbReference type="InterPro" id="IPR023198">
    <property type="entry name" value="PGP-like_dom2"/>
</dbReference>
<dbReference type="Gene3D" id="1.10.150.240">
    <property type="entry name" value="Putative phosphatase, domain 2"/>
    <property type="match status" value="1"/>
</dbReference>
<dbReference type="Proteomes" id="UP000029409">
    <property type="component" value="Chromosome"/>
</dbReference>
<evidence type="ECO:0000313" key="1">
    <source>
        <dbReference type="EMBL" id="AIQ11811.1"/>
    </source>
</evidence>
<dbReference type="AlphaFoldDB" id="A0A089HIK9"/>
<proteinExistence type="predicted"/>
<dbReference type="InterPro" id="IPR023214">
    <property type="entry name" value="HAD_sf"/>
</dbReference>
<dbReference type="KEGG" id="pdu:PDUR_07600"/>
<dbReference type="InterPro" id="IPR036412">
    <property type="entry name" value="HAD-like_sf"/>
</dbReference>
<name>A0A089HIK9_PAEDU</name>
<accession>A0A089HIK9</accession>
<dbReference type="SUPFAM" id="SSF56784">
    <property type="entry name" value="HAD-like"/>
    <property type="match status" value="1"/>
</dbReference>
<gene>
    <name evidence="1" type="ORF">PDUR_07600</name>
</gene>
<dbReference type="NCBIfam" id="TIGR01549">
    <property type="entry name" value="HAD-SF-IA-v1"/>
    <property type="match status" value="1"/>
</dbReference>
<reference evidence="1 2" key="1">
    <citation type="submission" date="2014-08" db="EMBL/GenBank/DDBJ databases">
        <title>Comparative genomics of the Paenibacillus odorifer group.</title>
        <authorList>
            <person name="den Bakker H.C."/>
            <person name="Tsai Y.-C."/>
            <person name="Martin N."/>
            <person name="Korlach J."/>
            <person name="Wiedmann M."/>
        </authorList>
    </citation>
    <scope>NUCLEOTIDE SEQUENCE [LARGE SCALE GENOMIC DNA]</scope>
    <source>
        <strain evidence="1 2">DSM 1735</strain>
    </source>
</reference>
<dbReference type="SFLD" id="SFLDG01129">
    <property type="entry name" value="C1.5:_HAD__Beta-PGM__Phosphata"/>
    <property type="match status" value="1"/>
</dbReference>
<dbReference type="EMBL" id="CP009288">
    <property type="protein sequence ID" value="AIQ11811.1"/>
    <property type="molecule type" value="Genomic_DNA"/>
</dbReference>
<sequence>MESSGKRAIFFDLDDTLYDHLVPFRNAVREVIKPDESVLDVLHLFDRVRYHSDQLWPRYLQGEFSLDETRVRRMEIAFSEFGIHLSREQATLVQQGYISRQYNIEMIDGVLPQLTRLMEEGHVVGIITNGPVDHQMSKIRGLGVDKLIPADRIFISDAVGIAKPNPEIFAYVNRSTGTKAEDSVYVGDTWHNDVVGALDAGWKMWWYNPRGRELIAGHTPTHIFRNYEEFAGLSIV</sequence>
<evidence type="ECO:0008006" key="3">
    <source>
        <dbReference type="Google" id="ProtNLM"/>
    </source>
</evidence>
<protein>
    <recommendedName>
        <fullName evidence="3">HAD family hydrolase</fullName>
    </recommendedName>
</protein>
<dbReference type="OrthoDB" id="25198at2"/>
<dbReference type="PANTHER" id="PTHR47478">
    <property type="match status" value="1"/>
</dbReference>
<organism evidence="1 2">
    <name type="scientific">Paenibacillus durus</name>
    <name type="common">Paenibacillus azotofixans</name>
    <dbReference type="NCBI Taxonomy" id="44251"/>
    <lineage>
        <taxon>Bacteria</taxon>
        <taxon>Bacillati</taxon>
        <taxon>Bacillota</taxon>
        <taxon>Bacilli</taxon>
        <taxon>Bacillales</taxon>
        <taxon>Paenibacillaceae</taxon>
        <taxon>Paenibacillus</taxon>
    </lineage>
</organism>
<evidence type="ECO:0000313" key="2">
    <source>
        <dbReference type="Proteomes" id="UP000029409"/>
    </source>
</evidence>
<dbReference type="Gene3D" id="3.40.50.1000">
    <property type="entry name" value="HAD superfamily/HAD-like"/>
    <property type="match status" value="1"/>
</dbReference>
<dbReference type="eggNOG" id="COG1011">
    <property type="taxonomic scope" value="Bacteria"/>
</dbReference>
<dbReference type="Pfam" id="PF00702">
    <property type="entry name" value="Hydrolase"/>
    <property type="match status" value="1"/>
</dbReference>
<dbReference type="InterPro" id="IPR006439">
    <property type="entry name" value="HAD-SF_hydro_IA"/>
</dbReference>
<keyword evidence="2" id="KW-1185">Reference proteome</keyword>
<dbReference type="SFLD" id="SFLDS00003">
    <property type="entry name" value="Haloacid_Dehalogenase"/>
    <property type="match status" value="1"/>
</dbReference>
<dbReference type="STRING" id="44251.PDUR_07600"/>